<dbReference type="InterPro" id="IPR008972">
    <property type="entry name" value="Cupredoxin"/>
</dbReference>
<feature type="region of interest" description="Disordered" evidence="1">
    <location>
        <begin position="22"/>
        <end position="47"/>
    </location>
</feature>
<dbReference type="KEGG" id="noy:EXE57_16650"/>
<keyword evidence="4" id="KW-1185">Reference proteome</keyword>
<organism evidence="3 4">
    <name type="scientific">Nocardioides euryhalodurans</name>
    <dbReference type="NCBI Taxonomy" id="2518370"/>
    <lineage>
        <taxon>Bacteria</taxon>
        <taxon>Bacillati</taxon>
        <taxon>Actinomycetota</taxon>
        <taxon>Actinomycetes</taxon>
        <taxon>Propionibacteriales</taxon>
        <taxon>Nocardioidaceae</taxon>
        <taxon>Nocardioides</taxon>
    </lineage>
</organism>
<dbReference type="EMBL" id="CP038267">
    <property type="protein sequence ID" value="QBR93720.1"/>
    <property type="molecule type" value="Genomic_DNA"/>
</dbReference>
<dbReference type="Proteomes" id="UP000294894">
    <property type="component" value="Chromosome"/>
</dbReference>
<dbReference type="SUPFAM" id="SSF49503">
    <property type="entry name" value="Cupredoxins"/>
    <property type="match status" value="1"/>
</dbReference>
<keyword evidence="2" id="KW-0732">Signal</keyword>
<name>A0A4P7GNQ2_9ACTN</name>
<proteinExistence type="predicted"/>
<evidence type="ECO:0000313" key="4">
    <source>
        <dbReference type="Proteomes" id="UP000294894"/>
    </source>
</evidence>
<accession>A0A4P7GNQ2</accession>
<dbReference type="RefSeq" id="WP_135079422.1">
    <property type="nucleotide sequence ID" value="NZ_CP038267.1"/>
</dbReference>
<evidence type="ECO:0000256" key="1">
    <source>
        <dbReference type="SAM" id="MobiDB-lite"/>
    </source>
</evidence>
<reference evidence="3 4" key="1">
    <citation type="submission" date="2019-03" db="EMBL/GenBank/DDBJ databases">
        <title>Three New Species of Nocardioides, Nocardioides euryhalodurans sp. nov., Nocardioides seonyuensis sp. nov. and Nocardioides eburneoflavus sp. nov., Iolated from Soil.</title>
        <authorList>
            <person name="Roh S.G."/>
            <person name="Lee C."/>
            <person name="Kim M.-K."/>
            <person name="Kim S.B."/>
        </authorList>
    </citation>
    <scope>NUCLEOTIDE SEQUENCE [LARGE SCALE GENOMIC DNA]</scope>
    <source>
        <strain evidence="3 4">MMS17-SY117</strain>
    </source>
</reference>
<dbReference type="AlphaFoldDB" id="A0A4P7GNQ2"/>
<gene>
    <name evidence="3" type="ORF">EXE57_16650</name>
</gene>
<evidence type="ECO:0000256" key="2">
    <source>
        <dbReference type="SAM" id="SignalP"/>
    </source>
</evidence>
<protein>
    <recommendedName>
        <fullName evidence="5">EfeO-type cupredoxin-like domain-containing protein</fullName>
    </recommendedName>
</protein>
<dbReference type="OrthoDB" id="3748691at2"/>
<dbReference type="PROSITE" id="PS51257">
    <property type="entry name" value="PROKAR_LIPOPROTEIN"/>
    <property type="match status" value="1"/>
</dbReference>
<evidence type="ECO:0000313" key="3">
    <source>
        <dbReference type="EMBL" id="QBR93720.1"/>
    </source>
</evidence>
<feature type="signal peptide" evidence="2">
    <location>
        <begin position="1"/>
        <end position="21"/>
    </location>
</feature>
<sequence length="116" mass="12437">MRRAALALTALLTVLATTACGDDPEAEQQSGPESIEITIEDGESSPVQRVDVEAGEEIEIVVKADEPGTLHVHSDPEDELDYTAGTTTLSLSIDQPGVVEVESHELETQVLQLEVR</sequence>
<feature type="chain" id="PRO_5020783392" description="EfeO-type cupredoxin-like domain-containing protein" evidence="2">
    <location>
        <begin position="22"/>
        <end position="116"/>
    </location>
</feature>
<evidence type="ECO:0008006" key="5">
    <source>
        <dbReference type="Google" id="ProtNLM"/>
    </source>
</evidence>